<feature type="chain" id="PRO_5038024194" evidence="1">
    <location>
        <begin position="20"/>
        <end position="140"/>
    </location>
</feature>
<keyword evidence="2" id="KW-0255">Endonuclease</keyword>
<dbReference type="OrthoDB" id="6023779at2"/>
<keyword evidence="2" id="KW-0378">Hydrolase</keyword>
<sequence length="140" mass="15027">MRPALRRLMLLAAHTDAQAALADGLWTTRCLHCRRTLRLRADGEPIGATSLEHVIPRAWFGRRAAAALTARVGDVPDDARNLALACARCNQDKGKGPDARGPSDARAFAVVATLLEARLARWRPPPACDRGDAALSGRDG</sequence>
<accession>A0A918ZCY1</accession>
<name>A0A918ZCY1_9GAMM</name>
<evidence type="ECO:0000313" key="2">
    <source>
        <dbReference type="EMBL" id="GHE44870.1"/>
    </source>
</evidence>
<dbReference type="EMBL" id="BNCF01000026">
    <property type="protein sequence ID" value="GHE44870.1"/>
    <property type="molecule type" value="Genomic_DNA"/>
</dbReference>
<protein>
    <submittedName>
        <fullName evidence="2">HNH endonuclease</fullName>
    </submittedName>
</protein>
<evidence type="ECO:0000313" key="3">
    <source>
        <dbReference type="Proteomes" id="UP000636453"/>
    </source>
</evidence>
<comment type="caution">
    <text evidence="2">The sequence shown here is derived from an EMBL/GenBank/DDBJ whole genome shotgun (WGS) entry which is preliminary data.</text>
</comment>
<keyword evidence="1" id="KW-0732">Signal</keyword>
<dbReference type="AlphaFoldDB" id="A0A918ZCY1"/>
<proteinExistence type="predicted"/>
<dbReference type="Proteomes" id="UP000636453">
    <property type="component" value="Unassembled WGS sequence"/>
</dbReference>
<keyword evidence="3" id="KW-1185">Reference proteome</keyword>
<evidence type="ECO:0000256" key="1">
    <source>
        <dbReference type="SAM" id="SignalP"/>
    </source>
</evidence>
<gene>
    <name evidence="2" type="ORF">GCM10007167_28080</name>
</gene>
<dbReference type="RefSeq" id="WP_146472990.1">
    <property type="nucleotide sequence ID" value="NZ_BNCF01000026.1"/>
</dbReference>
<organism evidence="2 3">
    <name type="scientific">Vulcaniibacterium thermophilum</name>
    <dbReference type="NCBI Taxonomy" id="1169913"/>
    <lineage>
        <taxon>Bacteria</taxon>
        <taxon>Pseudomonadati</taxon>
        <taxon>Pseudomonadota</taxon>
        <taxon>Gammaproteobacteria</taxon>
        <taxon>Lysobacterales</taxon>
        <taxon>Lysobacteraceae</taxon>
        <taxon>Vulcaniibacterium</taxon>
    </lineage>
</organism>
<keyword evidence="2" id="KW-0540">Nuclease</keyword>
<dbReference type="Gene3D" id="1.10.30.50">
    <property type="match status" value="1"/>
</dbReference>
<reference evidence="2" key="1">
    <citation type="journal article" date="2014" name="Int. J. Syst. Evol. Microbiol.">
        <title>Complete genome sequence of Corynebacterium casei LMG S-19264T (=DSM 44701T), isolated from a smear-ripened cheese.</title>
        <authorList>
            <consortium name="US DOE Joint Genome Institute (JGI-PGF)"/>
            <person name="Walter F."/>
            <person name="Albersmeier A."/>
            <person name="Kalinowski J."/>
            <person name="Ruckert C."/>
        </authorList>
    </citation>
    <scope>NUCLEOTIDE SEQUENCE</scope>
    <source>
        <strain evidence="2">KCTC 32020</strain>
    </source>
</reference>
<feature type="signal peptide" evidence="1">
    <location>
        <begin position="1"/>
        <end position="19"/>
    </location>
</feature>
<reference evidence="2" key="2">
    <citation type="submission" date="2020-09" db="EMBL/GenBank/DDBJ databases">
        <authorList>
            <person name="Sun Q."/>
            <person name="Kim S."/>
        </authorList>
    </citation>
    <scope>NUCLEOTIDE SEQUENCE</scope>
    <source>
        <strain evidence="2">KCTC 32020</strain>
    </source>
</reference>
<dbReference type="GO" id="GO:0004519">
    <property type="term" value="F:endonuclease activity"/>
    <property type="evidence" value="ECO:0007669"/>
    <property type="project" value="UniProtKB-KW"/>
</dbReference>